<keyword evidence="1" id="KW-1133">Transmembrane helix</keyword>
<reference evidence="5" key="1">
    <citation type="submission" date="2016-10" db="EMBL/GenBank/DDBJ databases">
        <authorList>
            <person name="Varghese N."/>
            <person name="Submissions S."/>
        </authorList>
    </citation>
    <scope>NUCLEOTIDE SEQUENCE [LARGE SCALE GENOMIC DNA]</scope>
    <source>
        <strain evidence="5">DSM 19110</strain>
    </source>
</reference>
<dbReference type="Pfam" id="PF23543">
    <property type="entry name" value="DUF6688_C"/>
    <property type="match status" value="1"/>
</dbReference>
<feature type="domain" description="DUF6688" evidence="3">
    <location>
        <begin position="244"/>
        <end position="354"/>
    </location>
</feature>
<protein>
    <submittedName>
        <fullName evidence="4">Uncharacterized protein</fullName>
    </submittedName>
</protein>
<dbReference type="Proteomes" id="UP000183200">
    <property type="component" value="Unassembled WGS sequence"/>
</dbReference>
<dbReference type="InterPro" id="IPR056491">
    <property type="entry name" value="DUF6688_C"/>
</dbReference>
<feature type="transmembrane region" description="Helical" evidence="1">
    <location>
        <begin position="6"/>
        <end position="23"/>
    </location>
</feature>
<feature type="transmembrane region" description="Helical" evidence="1">
    <location>
        <begin position="139"/>
        <end position="161"/>
    </location>
</feature>
<dbReference type="OrthoDB" id="748630at2"/>
<dbReference type="AlphaFoldDB" id="A0A1G9U1I3"/>
<accession>A0A1G9U1I3</accession>
<feature type="domain" description="DUF6688" evidence="2">
    <location>
        <begin position="5"/>
        <end position="238"/>
    </location>
</feature>
<feature type="transmembrane region" description="Helical" evidence="1">
    <location>
        <begin position="192"/>
        <end position="212"/>
    </location>
</feature>
<evidence type="ECO:0000313" key="4">
    <source>
        <dbReference type="EMBL" id="SDM53395.1"/>
    </source>
</evidence>
<evidence type="ECO:0000313" key="5">
    <source>
        <dbReference type="Proteomes" id="UP000183200"/>
    </source>
</evidence>
<feature type="transmembrane region" description="Helical" evidence="1">
    <location>
        <begin position="35"/>
        <end position="58"/>
    </location>
</feature>
<evidence type="ECO:0000259" key="3">
    <source>
        <dbReference type="Pfam" id="PF23543"/>
    </source>
</evidence>
<feature type="transmembrane region" description="Helical" evidence="1">
    <location>
        <begin position="105"/>
        <end position="127"/>
    </location>
</feature>
<sequence>MEIITIIFLLSLPVLGCVIYKQARKGVATPVKTLEYVFILGFTLSFLLFCCGLMIYAADYYTAIDIVDGGYSPFASKHLLSLITFFVLAVFGLWKLWLKGRAMPPLWFVLMLVFVLTGIPISIAVFVQISHSTESYDGWLFGFLPFAYILTAVAVICKCVVEELAVANDKVYRNKVLNYLNQKMAKTAHQPFYVLILLIPVFVVIVALLILFGQEADSMSKVFTETTTWRFSTKTHPPFLDHQGHYLCTVAVCGDPKVVKPLRLGIRHGHEIIVNRQLLIANAFEELIQENLPAAHRAIRACYDKYGYPLSKKITSQQGSNLVYRLMKPLEYFFLLCLYLCVTKPEEKIAGQYVL</sequence>
<name>A0A1G9U1I3_9SPHI</name>
<proteinExistence type="predicted"/>
<keyword evidence="1" id="KW-0472">Membrane</keyword>
<organism evidence="4 5">
    <name type="scientific">Pedobacter steynii</name>
    <dbReference type="NCBI Taxonomy" id="430522"/>
    <lineage>
        <taxon>Bacteria</taxon>
        <taxon>Pseudomonadati</taxon>
        <taxon>Bacteroidota</taxon>
        <taxon>Sphingobacteriia</taxon>
        <taxon>Sphingobacteriales</taxon>
        <taxon>Sphingobacteriaceae</taxon>
        <taxon>Pedobacter</taxon>
    </lineage>
</organism>
<feature type="transmembrane region" description="Helical" evidence="1">
    <location>
        <begin position="78"/>
        <end position="98"/>
    </location>
</feature>
<keyword evidence="5" id="KW-1185">Reference proteome</keyword>
<dbReference type="Pfam" id="PF20394">
    <property type="entry name" value="DUF6688"/>
    <property type="match status" value="1"/>
</dbReference>
<evidence type="ECO:0000256" key="1">
    <source>
        <dbReference type="SAM" id="Phobius"/>
    </source>
</evidence>
<dbReference type="EMBL" id="FNGY01000004">
    <property type="protein sequence ID" value="SDM53395.1"/>
    <property type="molecule type" value="Genomic_DNA"/>
</dbReference>
<dbReference type="RefSeq" id="WP_074607046.1">
    <property type="nucleotide sequence ID" value="NZ_FNGY01000004.1"/>
</dbReference>
<keyword evidence="1" id="KW-0812">Transmembrane</keyword>
<gene>
    <name evidence="4" type="ORF">SAMN05421820_10420</name>
</gene>
<dbReference type="InterPro" id="IPR046510">
    <property type="entry name" value="DUF6688_N"/>
</dbReference>
<evidence type="ECO:0000259" key="2">
    <source>
        <dbReference type="Pfam" id="PF20394"/>
    </source>
</evidence>